<dbReference type="InterPro" id="IPR015892">
    <property type="entry name" value="Carbonic_anhydrase_CS"/>
</dbReference>
<dbReference type="RefSeq" id="WP_144343033.1">
    <property type="nucleotide sequence ID" value="NZ_VMBP01000003.1"/>
</dbReference>
<keyword evidence="6" id="KW-1133">Transmembrane helix</keyword>
<evidence type="ECO:0000313" key="7">
    <source>
        <dbReference type="EMBL" id="TSJ62117.1"/>
    </source>
</evidence>
<name>A0ABY3DSU8_9HYPH</name>
<evidence type="ECO:0000256" key="1">
    <source>
        <dbReference type="ARBA" id="ARBA00006217"/>
    </source>
</evidence>
<protein>
    <recommendedName>
        <fullName evidence="2">carbonic anhydrase</fullName>
        <ecNumber evidence="2">4.2.1.1</ecNumber>
    </recommendedName>
</protein>
<reference evidence="7 8" key="1">
    <citation type="submission" date="2019-07" db="EMBL/GenBank/DDBJ databases">
        <authorList>
            <person name="Grouzdev D.S."/>
        </authorList>
    </citation>
    <scope>NUCLEOTIDE SEQUENCE [LARGE SCALE GENOMIC DNA]</scope>
    <source>
        <strain evidence="7 8">3C</strain>
    </source>
</reference>
<keyword evidence="8" id="KW-1185">Reference proteome</keyword>
<proteinExistence type="inferred from homology"/>
<keyword evidence="6" id="KW-0472">Membrane</keyword>
<evidence type="ECO:0000256" key="3">
    <source>
        <dbReference type="ARBA" id="ARBA00022833"/>
    </source>
</evidence>
<organism evidence="7 8">
    <name type="scientific">Ancylobacter moscoviensis</name>
    <dbReference type="NCBI Taxonomy" id="2597768"/>
    <lineage>
        <taxon>Bacteria</taxon>
        <taxon>Pseudomonadati</taxon>
        <taxon>Pseudomonadota</taxon>
        <taxon>Alphaproteobacteria</taxon>
        <taxon>Hyphomicrobiales</taxon>
        <taxon>Xanthobacteraceae</taxon>
        <taxon>Ancylobacter</taxon>
    </lineage>
</organism>
<sequence length="247" mass="25921">MCVDHSHHDDERPALSRRHVFGAGLGVASAAFLGGFALPASADTATTTTAPNAISPDEALKRLMEGNARYAGGTPNCTDFSASRAARALSQHPFAGLVSCADSRVAPELAFDQGPGELFVVRVAGNFVNDDGLASLEYGVKFLGMPLIMVLGHTNCGAVDATIKVVKDNISLPGHLGELVSNIKPAVEIALKAKPEDQLNAAIVENVRYNVRELETSTPIIAEFIRDGKLKVVGGVYDLATGKVTVI</sequence>
<keyword evidence="4" id="KW-0456">Lyase</keyword>
<evidence type="ECO:0000256" key="6">
    <source>
        <dbReference type="SAM" id="Phobius"/>
    </source>
</evidence>
<dbReference type="PROSITE" id="PS00704">
    <property type="entry name" value="PROK_CO2_ANHYDRASE_1"/>
    <property type="match status" value="1"/>
</dbReference>
<gene>
    <name evidence="7" type="ORF">FO470_11155</name>
</gene>
<dbReference type="PANTHER" id="PTHR11002:SF79">
    <property type="entry name" value="CARBONIC ANHYDRASE 2"/>
    <property type="match status" value="1"/>
</dbReference>
<evidence type="ECO:0000256" key="4">
    <source>
        <dbReference type="ARBA" id="ARBA00023239"/>
    </source>
</evidence>
<dbReference type="CDD" id="cd03378">
    <property type="entry name" value="beta_CA_cladeC"/>
    <property type="match status" value="1"/>
</dbReference>
<dbReference type="Pfam" id="PF00484">
    <property type="entry name" value="Pro_CA"/>
    <property type="match status" value="1"/>
</dbReference>
<keyword evidence="6" id="KW-0812">Transmembrane</keyword>
<dbReference type="InterPro" id="IPR001765">
    <property type="entry name" value="Carbonic_anhydrase"/>
</dbReference>
<dbReference type="EMBL" id="VMBP01000003">
    <property type="protein sequence ID" value="TSJ62117.1"/>
    <property type="molecule type" value="Genomic_DNA"/>
</dbReference>
<evidence type="ECO:0000256" key="2">
    <source>
        <dbReference type="ARBA" id="ARBA00012925"/>
    </source>
</evidence>
<dbReference type="InterPro" id="IPR006311">
    <property type="entry name" value="TAT_signal"/>
</dbReference>
<dbReference type="SMART" id="SM00947">
    <property type="entry name" value="Pro_CA"/>
    <property type="match status" value="1"/>
</dbReference>
<dbReference type="Gene3D" id="3.40.1050.10">
    <property type="entry name" value="Carbonic anhydrase"/>
    <property type="match status" value="1"/>
</dbReference>
<evidence type="ECO:0000313" key="8">
    <source>
        <dbReference type="Proteomes" id="UP000315321"/>
    </source>
</evidence>
<dbReference type="EC" id="4.2.1.1" evidence="2"/>
<dbReference type="PANTHER" id="PTHR11002">
    <property type="entry name" value="CARBONIC ANHYDRASE"/>
    <property type="match status" value="1"/>
</dbReference>
<dbReference type="InterPro" id="IPR036874">
    <property type="entry name" value="Carbonic_anhydrase_sf"/>
</dbReference>
<dbReference type="SUPFAM" id="SSF53056">
    <property type="entry name" value="beta-carbonic anhydrase, cab"/>
    <property type="match status" value="1"/>
</dbReference>
<comment type="caution">
    <text evidence="7">The sequence shown here is derived from an EMBL/GenBank/DDBJ whole genome shotgun (WGS) entry which is preliminary data.</text>
</comment>
<keyword evidence="3" id="KW-0862">Zinc</keyword>
<dbReference type="Proteomes" id="UP000315321">
    <property type="component" value="Unassembled WGS sequence"/>
</dbReference>
<evidence type="ECO:0000256" key="5">
    <source>
        <dbReference type="ARBA" id="ARBA00048348"/>
    </source>
</evidence>
<comment type="catalytic activity">
    <reaction evidence="5">
        <text>hydrogencarbonate + H(+) = CO2 + H2O</text>
        <dbReference type="Rhea" id="RHEA:10748"/>
        <dbReference type="ChEBI" id="CHEBI:15377"/>
        <dbReference type="ChEBI" id="CHEBI:15378"/>
        <dbReference type="ChEBI" id="CHEBI:16526"/>
        <dbReference type="ChEBI" id="CHEBI:17544"/>
        <dbReference type="EC" id="4.2.1.1"/>
    </reaction>
</comment>
<comment type="similarity">
    <text evidence="1">Belongs to the beta-class carbonic anhydrase family.</text>
</comment>
<dbReference type="PROSITE" id="PS51318">
    <property type="entry name" value="TAT"/>
    <property type="match status" value="1"/>
</dbReference>
<accession>A0ABY3DSU8</accession>
<feature type="transmembrane region" description="Helical" evidence="6">
    <location>
        <begin position="20"/>
        <end position="38"/>
    </location>
</feature>